<accession>A0A0E9PCB9</accession>
<dbReference type="AlphaFoldDB" id="A0A0E9PCB9"/>
<name>A0A0E9PCB9_ANGAN</name>
<proteinExistence type="predicted"/>
<sequence length="56" mass="6428">MVSHEMIRRLRCIKIHEQNAISSVQHSIVTIQSKYKVSYVIAIGFLHLMAPHVPIC</sequence>
<reference evidence="1" key="1">
    <citation type="submission" date="2014-11" db="EMBL/GenBank/DDBJ databases">
        <authorList>
            <person name="Amaro Gonzalez C."/>
        </authorList>
    </citation>
    <scope>NUCLEOTIDE SEQUENCE</scope>
</reference>
<reference evidence="1" key="2">
    <citation type="journal article" date="2015" name="Fish Shellfish Immunol.">
        <title>Early steps in the European eel (Anguilla anguilla)-Vibrio vulnificus interaction in the gills: Role of the RtxA13 toxin.</title>
        <authorList>
            <person name="Callol A."/>
            <person name="Pajuelo D."/>
            <person name="Ebbesson L."/>
            <person name="Teles M."/>
            <person name="MacKenzie S."/>
            <person name="Amaro C."/>
        </authorList>
    </citation>
    <scope>NUCLEOTIDE SEQUENCE</scope>
</reference>
<organism evidence="1">
    <name type="scientific">Anguilla anguilla</name>
    <name type="common">European freshwater eel</name>
    <name type="synonym">Muraena anguilla</name>
    <dbReference type="NCBI Taxonomy" id="7936"/>
    <lineage>
        <taxon>Eukaryota</taxon>
        <taxon>Metazoa</taxon>
        <taxon>Chordata</taxon>
        <taxon>Craniata</taxon>
        <taxon>Vertebrata</taxon>
        <taxon>Euteleostomi</taxon>
        <taxon>Actinopterygii</taxon>
        <taxon>Neopterygii</taxon>
        <taxon>Teleostei</taxon>
        <taxon>Anguilliformes</taxon>
        <taxon>Anguillidae</taxon>
        <taxon>Anguilla</taxon>
    </lineage>
</organism>
<evidence type="ECO:0000313" key="1">
    <source>
        <dbReference type="EMBL" id="JAH02291.1"/>
    </source>
</evidence>
<dbReference type="EMBL" id="GBXM01106286">
    <property type="protein sequence ID" value="JAH02291.1"/>
    <property type="molecule type" value="Transcribed_RNA"/>
</dbReference>
<protein>
    <submittedName>
        <fullName evidence="1">Uncharacterized protein</fullName>
    </submittedName>
</protein>